<dbReference type="PROSITE" id="PS51419">
    <property type="entry name" value="RAB"/>
    <property type="match status" value="1"/>
</dbReference>
<dbReference type="GO" id="GO:0003924">
    <property type="term" value="F:GTPase activity"/>
    <property type="evidence" value="ECO:0007669"/>
    <property type="project" value="InterPro"/>
</dbReference>
<accession>L1I5X9</accession>
<reference evidence="4" key="3">
    <citation type="submission" date="2015-06" db="UniProtKB">
        <authorList>
            <consortium name="EnsemblProtists"/>
        </authorList>
    </citation>
    <scope>IDENTIFICATION</scope>
</reference>
<dbReference type="eggNOG" id="KOG0092">
    <property type="taxonomic scope" value="Eukaryota"/>
</dbReference>
<dbReference type="GO" id="GO:0005525">
    <property type="term" value="F:GTP binding"/>
    <property type="evidence" value="ECO:0007669"/>
    <property type="project" value="InterPro"/>
</dbReference>
<dbReference type="OrthoDB" id="25896at2759"/>
<dbReference type="SMART" id="SM00174">
    <property type="entry name" value="RHO"/>
    <property type="match status" value="1"/>
</dbReference>
<protein>
    <submittedName>
        <fullName evidence="3 4">Uncharacterized protein</fullName>
    </submittedName>
</protein>
<dbReference type="FunFam" id="3.40.50.300:FF:000808">
    <property type="entry name" value="Small GTP-binding protein, putative"/>
    <property type="match status" value="1"/>
</dbReference>
<comment type="subcellular location">
    <subcellularLocation>
        <location evidence="1">Plastid</location>
        <location evidence="1">Chloroplast</location>
    </subcellularLocation>
</comment>
<dbReference type="Proteomes" id="UP000011087">
    <property type="component" value="Unassembled WGS sequence"/>
</dbReference>
<organism evidence="3">
    <name type="scientific">Guillardia theta (strain CCMP2712)</name>
    <name type="common">Cryptophyte</name>
    <dbReference type="NCBI Taxonomy" id="905079"/>
    <lineage>
        <taxon>Eukaryota</taxon>
        <taxon>Cryptophyceae</taxon>
        <taxon>Pyrenomonadales</taxon>
        <taxon>Geminigeraceae</taxon>
        <taxon>Guillardia</taxon>
    </lineage>
</organism>
<dbReference type="GeneID" id="17287979"/>
<dbReference type="RefSeq" id="XP_005818240.1">
    <property type="nucleotide sequence ID" value="XM_005818183.1"/>
</dbReference>
<evidence type="ECO:0000313" key="5">
    <source>
        <dbReference type="Proteomes" id="UP000011087"/>
    </source>
</evidence>
<dbReference type="InterPro" id="IPR005225">
    <property type="entry name" value="Small_GTP-bd"/>
</dbReference>
<dbReference type="STRING" id="905079.L1I5X9"/>
<dbReference type="NCBIfam" id="TIGR00231">
    <property type="entry name" value="small_GTP"/>
    <property type="match status" value="1"/>
</dbReference>
<dbReference type="Gene3D" id="3.40.50.300">
    <property type="entry name" value="P-loop containing nucleotide triphosphate hydrolases"/>
    <property type="match status" value="1"/>
</dbReference>
<dbReference type="EMBL" id="JH993319">
    <property type="protein sequence ID" value="EKX31260.1"/>
    <property type="molecule type" value="Genomic_DNA"/>
</dbReference>
<proteinExistence type="predicted"/>
<dbReference type="SMART" id="SM00175">
    <property type="entry name" value="RAB"/>
    <property type="match status" value="1"/>
</dbReference>
<dbReference type="KEGG" id="gtt:GUITHDRAFT_83284"/>
<gene>
    <name evidence="3" type="ORF">GUITHDRAFT_83284</name>
</gene>
<dbReference type="PaxDb" id="55529-EKX31260"/>
<dbReference type="HOGENOM" id="CLU_041217_10_2_1"/>
<evidence type="ECO:0000256" key="2">
    <source>
        <dbReference type="ARBA" id="ARBA00022741"/>
    </source>
</evidence>
<dbReference type="SMART" id="SM00173">
    <property type="entry name" value="RAS"/>
    <property type="match status" value="1"/>
</dbReference>
<dbReference type="EnsemblProtists" id="EKX31260">
    <property type="protein sequence ID" value="EKX31260"/>
    <property type="gene ID" value="GUITHDRAFT_83284"/>
</dbReference>
<reference evidence="3 5" key="1">
    <citation type="journal article" date="2012" name="Nature">
        <title>Algal genomes reveal evolutionary mosaicism and the fate of nucleomorphs.</title>
        <authorList>
            <consortium name="DOE Joint Genome Institute"/>
            <person name="Curtis B.A."/>
            <person name="Tanifuji G."/>
            <person name="Burki F."/>
            <person name="Gruber A."/>
            <person name="Irimia M."/>
            <person name="Maruyama S."/>
            <person name="Arias M.C."/>
            <person name="Ball S.G."/>
            <person name="Gile G.H."/>
            <person name="Hirakawa Y."/>
            <person name="Hopkins J.F."/>
            <person name="Kuo A."/>
            <person name="Rensing S.A."/>
            <person name="Schmutz J."/>
            <person name="Symeonidi A."/>
            <person name="Elias M."/>
            <person name="Eveleigh R.J."/>
            <person name="Herman E.K."/>
            <person name="Klute M.J."/>
            <person name="Nakayama T."/>
            <person name="Obornik M."/>
            <person name="Reyes-Prieto A."/>
            <person name="Armbrust E.V."/>
            <person name="Aves S.J."/>
            <person name="Beiko R.G."/>
            <person name="Coutinho P."/>
            <person name="Dacks J.B."/>
            <person name="Durnford D.G."/>
            <person name="Fast N.M."/>
            <person name="Green B.R."/>
            <person name="Grisdale C.J."/>
            <person name="Hempel F."/>
            <person name="Henrissat B."/>
            <person name="Hoppner M.P."/>
            <person name="Ishida K."/>
            <person name="Kim E."/>
            <person name="Koreny L."/>
            <person name="Kroth P.G."/>
            <person name="Liu Y."/>
            <person name="Malik S.B."/>
            <person name="Maier U.G."/>
            <person name="McRose D."/>
            <person name="Mock T."/>
            <person name="Neilson J.A."/>
            <person name="Onodera N.T."/>
            <person name="Poole A.M."/>
            <person name="Pritham E.J."/>
            <person name="Richards T.A."/>
            <person name="Rocap G."/>
            <person name="Roy S.W."/>
            <person name="Sarai C."/>
            <person name="Schaack S."/>
            <person name="Shirato S."/>
            <person name="Slamovits C.H."/>
            <person name="Spencer D.F."/>
            <person name="Suzuki S."/>
            <person name="Worden A.Z."/>
            <person name="Zauner S."/>
            <person name="Barry K."/>
            <person name="Bell C."/>
            <person name="Bharti A.K."/>
            <person name="Crow J.A."/>
            <person name="Grimwood J."/>
            <person name="Kramer R."/>
            <person name="Lindquist E."/>
            <person name="Lucas S."/>
            <person name="Salamov A."/>
            <person name="McFadden G.I."/>
            <person name="Lane C.E."/>
            <person name="Keeling P.J."/>
            <person name="Gray M.W."/>
            <person name="Grigoriev I.V."/>
            <person name="Archibald J.M."/>
        </authorList>
    </citation>
    <scope>NUCLEOTIDE SEQUENCE</scope>
    <source>
        <strain evidence="3 5">CCMP2712</strain>
    </source>
</reference>
<dbReference type="SUPFAM" id="SSF52540">
    <property type="entry name" value="P-loop containing nucleoside triphosphate hydrolases"/>
    <property type="match status" value="1"/>
</dbReference>
<evidence type="ECO:0000313" key="3">
    <source>
        <dbReference type="EMBL" id="EKX31260.1"/>
    </source>
</evidence>
<evidence type="ECO:0000256" key="1">
    <source>
        <dbReference type="ARBA" id="ARBA00004229"/>
    </source>
</evidence>
<dbReference type="CDD" id="cd00154">
    <property type="entry name" value="Rab"/>
    <property type="match status" value="1"/>
</dbReference>
<dbReference type="PRINTS" id="PR00449">
    <property type="entry name" value="RASTRNSFRMNG"/>
</dbReference>
<dbReference type="AlphaFoldDB" id="L1I5X9"/>
<sequence length="204" mass="22222">MEAAIAHKVVVVGDSGVGKTALLLRFVQGTYTEKSYNGTIGGTYMAKIVTVEEGAVNLKMWDTAGQERFRSMLRMYYRNASAALLCCDLSERRTFLSLAKWVEDLRESLGEGVILDIACTKNDLKGSRVSIQEVTSFAEQVGANVTFTSAKSCENVDLVFEKIARRLLKEGKTDAADQQEGAAPDSVAISLHDGVQARRARCAC</sequence>
<dbReference type="PROSITE" id="PS51421">
    <property type="entry name" value="RAS"/>
    <property type="match status" value="1"/>
</dbReference>
<dbReference type="GO" id="GO:0009507">
    <property type="term" value="C:chloroplast"/>
    <property type="evidence" value="ECO:0007669"/>
    <property type="project" value="UniProtKB-SubCell"/>
</dbReference>
<dbReference type="SMART" id="SM00176">
    <property type="entry name" value="RAN"/>
    <property type="match status" value="1"/>
</dbReference>
<dbReference type="PANTHER" id="PTHR47978">
    <property type="match status" value="1"/>
</dbReference>
<dbReference type="InterPro" id="IPR027417">
    <property type="entry name" value="P-loop_NTPase"/>
</dbReference>
<dbReference type="OMA" id="SEMAAEW"/>
<dbReference type="InterPro" id="IPR001806">
    <property type="entry name" value="Small_GTPase"/>
</dbReference>
<reference evidence="5" key="2">
    <citation type="submission" date="2012-11" db="EMBL/GenBank/DDBJ databases">
        <authorList>
            <person name="Kuo A."/>
            <person name="Curtis B.A."/>
            <person name="Tanifuji G."/>
            <person name="Burki F."/>
            <person name="Gruber A."/>
            <person name="Irimia M."/>
            <person name="Maruyama S."/>
            <person name="Arias M.C."/>
            <person name="Ball S.G."/>
            <person name="Gile G.H."/>
            <person name="Hirakawa Y."/>
            <person name="Hopkins J.F."/>
            <person name="Rensing S.A."/>
            <person name="Schmutz J."/>
            <person name="Symeonidi A."/>
            <person name="Elias M."/>
            <person name="Eveleigh R.J."/>
            <person name="Herman E.K."/>
            <person name="Klute M.J."/>
            <person name="Nakayama T."/>
            <person name="Obornik M."/>
            <person name="Reyes-Prieto A."/>
            <person name="Armbrust E.V."/>
            <person name="Aves S.J."/>
            <person name="Beiko R.G."/>
            <person name="Coutinho P."/>
            <person name="Dacks J.B."/>
            <person name="Durnford D.G."/>
            <person name="Fast N.M."/>
            <person name="Green B.R."/>
            <person name="Grisdale C."/>
            <person name="Hempe F."/>
            <person name="Henrissat B."/>
            <person name="Hoppner M.P."/>
            <person name="Ishida K.-I."/>
            <person name="Kim E."/>
            <person name="Koreny L."/>
            <person name="Kroth P.G."/>
            <person name="Liu Y."/>
            <person name="Malik S.-B."/>
            <person name="Maier U.G."/>
            <person name="McRose D."/>
            <person name="Mock T."/>
            <person name="Neilson J.A."/>
            <person name="Onodera N.T."/>
            <person name="Poole A.M."/>
            <person name="Pritham E.J."/>
            <person name="Richards T.A."/>
            <person name="Rocap G."/>
            <person name="Roy S.W."/>
            <person name="Sarai C."/>
            <person name="Schaack S."/>
            <person name="Shirato S."/>
            <person name="Slamovits C.H."/>
            <person name="Spencer D.F."/>
            <person name="Suzuki S."/>
            <person name="Worden A.Z."/>
            <person name="Zauner S."/>
            <person name="Barry K."/>
            <person name="Bell C."/>
            <person name="Bharti A.K."/>
            <person name="Crow J.A."/>
            <person name="Grimwood J."/>
            <person name="Kramer R."/>
            <person name="Lindquist E."/>
            <person name="Lucas S."/>
            <person name="Salamov A."/>
            <person name="McFadden G.I."/>
            <person name="Lane C.E."/>
            <person name="Keeling P.J."/>
            <person name="Gray M.W."/>
            <person name="Grigoriev I.V."/>
            <person name="Archibald J.M."/>
        </authorList>
    </citation>
    <scope>NUCLEOTIDE SEQUENCE</scope>
    <source>
        <strain evidence="5">CCMP2712</strain>
    </source>
</reference>
<keyword evidence="2" id="KW-0547">Nucleotide-binding</keyword>
<keyword evidence="5" id="KW-1185">Reference proteome</keyword>
<evidence type="ECO:0000313" key="4">
    <source>
        <dbReference type="EnsemblProtists" id="EKX31260"/>
    </source>
</evidence>
<dbReference type="Pfam" id="PF00071">
    <property type="entry name" value="Ras"/>
    <property type="match status" value="1"/>
</dbReference>
<name>L1I5X9_GUITC</name>